<name>A0A0A0BNU6_9CELL</name>
<feature type="domain" description="MftR C-terminal" evidence="1">
    <location>
        <begin position="1"/>
        <end position="113"/>
    </location>
</feature>
<dbReference type="Proteomes" id="UP000054314">
    <property type="component" value="Unassembled WGS sequence"/>
</dbReference>
<organism evidence="2 3">
    <name type="scientific">Cellulomonas bogoriensis 69B4 = DSM 16987</name>
    <dbReference type="NCBI Taxonomy" id="1386082"/>
    <lineage>
        <taxon>Bacteria</taxon>
        <taxon>Bacillati</taxon>
        <taxon>Actinomycetota</taxon>
        <taxon>Actinomycetes</taxon>
        <taxon>Micrococcales</taxon>
        <taxon>Cellulomonadaceae</taxon>
        <taxon>Cellulomonas</taxon>
    </lineage>
</organism>
<evidence type="ECO:0000259" key="1">
    <source>
        <dbReference type="Pfam" id="PF17754"/>
    </source>
</evidence>
<feature type="non-terminal residue" evidence="2">
    <location>
        <position position="1"/>
    </location>
</feature>
<sequence>PWEAVRAALLALRQGEDASSDATALALGRMLQSSPTLRARHLEKQLAWRELLVPELAARLRATGVSDPAAQRRATAIIATAVVCLDTASEAWLALDGAASLEDLWDEAVAAVRD</sequence>
<keyword evidence="3" id="KW-1185">Reference proteome</keyword>
<accession>A0A0A0BNU6</accession>
<dbReference type="AlphaFoldDB" id="A0A0A0BNU6"/>
<dbReference type="Gene3D" id="1.10.357.10">
    <property type="entry name" value="Tetracycline Repressor, domain 2"/>
    <property type="match status" value="1"/>
</dbReference>
<reference evidence="2 3" key="1">
    <citation type="submission" date="2013-08" db="EMBL/GenBank/DDBJ databases">
        <title>Genome sequencing of Cellulomonas bogoriensis 69B4.</title>
        <authorList>
            <person name="Chen F."/>
            <person name="Li Y."/>
            <person name="Wang G."/>
        </authorList>
    </citation>
    <scope>NUCLEOTIDE SEQUENCE [LARGE SCALE GENOMIC DNA]</scope>
    <source>
        <strain evidence="2 3">69B4</strain>
    </source>
</reference>
<dbReference type="InterPro" id="IPR041347">
    <property type="entry name" value="MftR_C"/>
</dbReference>
<evidence type="ECO:0000313" key="2">
    <source>
        <dbReference type="EMBL" id="KGM10163.1"/>
    </source>
</evidence>
<comment type="caution">
    <text evidence="2">The sequence shown here is derived from an EMBL/GenBank/DDBJ whole genome shotgun (WGS) entry which is preliminary data.</text>
</comment>
<dbReference type="EMBL" id="AXCZ01000154">
    <property type="protein sequence ID" value="KGM10163.1"/>
    <property type="molecule type" value="Genomic_DNA"/>
</dbReference>
<evidence type="ECO:0000313" key="3">
    <source>
        <dbReference type="Proteomes" id="UP000054314"/>
    </source>
</evidence>
<proteinExistence type="predicted"/>
<protein>
    <recommendedName>
        <fullName evidence="1">MftR C-terminal domain-containing protein</fullName>
    </recommendedName>
</protein>
<gene>
    <name evidence="2" type="ORF">N869_12005</name>
</gene>
<dbReference type="Pfam" id="PF17754">
    <property type="entry name" value="TetR_C_14"/>
    <property type="match status" value="1"/>
</dbReference>